<evidence type="ECO:0000313" key="3">
    <source>
        <dbReference type="EMBL" id="KJL44544.1"/>
    </source>
</evidence>
<evidence type="ECO:0000259" key="1">
    <source>
        <dbReference type="Pfam" id="PF07632"/>
    </source>
</evidence>
<dbReference type="GO" id="GO:0016799">
    <property type="term" value="F:hydrolase activity, hydrolyzing N-glycosyl compounds"/>
    <property type="evidence" value="ECO:0007669"/>
    <property type="project" value="InterPro"/>
</dbReference>
<protein>
    <recommendedName>
        <fullName evidence="5">DUF1593 domain-containing protein</fullName>
    </recommendedName>
</protein>
<dbReference type="GO" id="GO:0005975">
    <property type="term" value="P:carbohydrate metabolic process"/>
    <property type="evidence" value="ECO:0007669"/>
    <property type="project" value="UniProtKB-ARBA"/>
</dbReference>
<dbReference type="OrthoDB" id="253051at2"/>
<evidence type="ECO:0000313" key="4">
    <source>
        <dbReference type="Proteomes" id="UP000034098"/>
    </source>
</evidence>
<dbReference type="Proteomes" id="UP000034098">
    <property type="component" value="Unassembled WGS sequence"/>
</dbReference>
<dbReference type="InterPro" id="IPR036452">
    <property type="entry name" value="Ribo_hydro-like"/>
</dbReference>
<dbReference type="PATRIC" id="fig|69370.6.peg.740"/>
<reference evidence="3 4" key="1">
    <citation type="submission" date="2015-02" db="EMBL/GenBank/DDBJ databases">
        <title>Draft genome sequences of ten Microbacterium spp. with emphasis on heavy metal contaminated environments.</title>
        <authorList>
            <person name="Corretto E."/>
        </authorList>
    </citation>
    <scope>NUCLEOTIDE SEQUENCE [LARGE SCALE GENOMIC DNA]</scope>
    <source>
        <strain evidence="3 4">DSM 8608</strain>
    </source>
</reference>
<feature type="domain" description="Cellulose-binding Sde182 nucleoside hydrolase-like" evidence="1">
    <location>
        <begin position="18"/>
        <end position="337"/>
    </location>
</feature>
<dbReference type="Pfam" id="PF21027">
    <property type="entry name" value="Sde0182_C"/>
    <property type="match status" value="1"/>
</dbReference>
<gene>
    <name evidence="3" type="ORF">RS82_00716</name>
</gene>
<sequence>MAGGGLVSAPENAVSRPRTIVTADPELDDLNSMIRLLLFSNEVEIEGLVYASSRFHWRGDGAGTEFFLPDREYDAPQTSWRWAPGERFIDDAVDAYAEVYDNLVVHDPRYPDPSHLRSLIREGNVDFEGDISSESPGSRLIADALLDDRPGPLHLQLWAGPSTVARALLSIEQRFAGTADWERIREEVSAKAVITKFASQDATYDEYIAPTWPGIRVIEVATLAWGYMARKTIAAHDQHLLGAEWMRDNVTSVGPLGALYRVWGDGRQMVPGDLTDYFHLSGLSADELRARGYQVWMDPQPAGEWISEGDTTNMLNLLAPGLRAHEHPSYGGWGGRYVRTDEGADTWGLADAAFRPGGAEWADGAPAGDEGSVVRWFAHAQADFAARLRWSVTPRFEDADHHPTLTVDHGVDLEVAAGSETRLSVVVGGPGGAHAQVRWWIHREAGTCTADVVLEPAEGSEVTVRVPGDARPGDTIHVVAEASDPRTPLPLHAYQRVILTVAAG</sequence>
<dbReference type="AlphaFoldDB" id="A0A0M2HJN4"/>
<dbReference type="InterPro" id="IPR011483">
    <property type="entry name" value="Sde182_NH-like"/>
</dbReference>
<organism evidence="3 4">
    <name type="scientific">Microbacterium trichothecenolyticum</name>
    <name type="common">Aureobacterium trichothecenolyticum</name>
    <dbReference type="NCBI Taxonomy" id="69370"/>
    <lineage>
        <taxon>Bacteria</taxon>
        <taxon>Bacillati</taxon>
        <taxon>Actinomycetota</taxon>
        <taxon>Actinomycetes</taxon>
        <taxon>Micrococcales</taxon>
        <taxon>Microbacteriaceae</taxon>
        <taxon>Microbacterium</taxon>
    </lineage>
</organism>
<evidence type="ECO:0000259" key="2">
    <source>
        <dbReference type="Pfam" id="PF21027"/>
    </source>
</evidence>
<dbReference type="Gene3D" id="2.60.40.10">
    <property type="entry name" value="Immunoglobulins"/>
    <property type="match status" value="1"/>
</dbReference>
<name>A0A0M2HJN4_MICTR</name>
<dbReference type="EMBL" id="JYJA01000025">
    <property type="protein sequence ID" value="KJL44544.1"/>
    <property type="molecule type" value="Genomic_DNA"/>
</dbReference>
<comment type="caution">
    <text evidence="3">The sequence shown here is derived from an EMBL/GenBank/DDBJ whole genome shotgun (WGS) entry which is preliminary data.</text>
</comment>
<feature type="domain" description="Cellulose-binding Sde182 C-terminal" evidence="2">
    <location>
        <begin position="430"/>
        <end position="501"/>
    </location>
</feature>
<proteinExistence type="predicted"/>
<dbReference type="Pfam" id="PF07632">
    <property type="entry name" value="Sde182_NH-like"/>
    <property type="match status" value="1"/>
</dbReference>
<dbReference type="Gene3D" id="3.90.245.10">
    <property type="entry name" value="Ribonucleoside hydrolase-like"/>
    <property type="match status" value="1"/>
</dbReference>
<dbReference type="InterPro" id="IPR013783">
    <property type="entry name" value="Ig-like_fold"/>
</dbReference>
<keyword evidence="4" id="KW-1185">Reference proteome</keyword>
<evidence type="ECO:0008006" key="5">
    <source>
        <dbReference type="Google" id="ProtNLM"/>
    </source>
</evidence>
<accession>A0A0M2HJN4</accession>
<dbReference type="InterPro" id="IPR048527">
    <property type="entry name" value="Sde182_C"/>
</dbReference>